<comment type="caution">
    <text evidence="2">The sequence shown here is derived from an EMBL/GenBank/DDBJ whole genome shotgun (WGS) entry which is preliminary data.</text>
</comment>
<sequence>MLRDDDLTELFHRGRERLRELVEEGSIPSRTRRILADMGIELDDDENDDGNDADGGDGGVSARSMRGRLNRLRREALSSLDGMMKTGIATNSANNGGDDATSSMFADAFDGMSRAAMSDTQLSSIFASISDKTKNWQDMTGRLLQTRTVGLFAEGAQRLSARAAEVLSNGATKISSGGGGGDGGGGMGDGDANLLIAFTEADVAKSKLKSMEMGDAVRRKLFEAIELRSESSGGLDAIIAGSLARAHRGAGDILGRGEGDPLPVDDAIRSVLRRSATSAMRGTKESLIALLSRRSVHRDSALLRLERTLVDLEMQLGHDLTAERISEIANGEGGTMALFGPIATKAAREIEVQLDAAEARMKESRHWNAGADDVMANVRRITRGELGIVELLDMAAGYLDDEDVVARSGGLIVKAESLLDTFEAASARLGGDLARGRTAGAGIIDAVAKAGITKDAVLKGVEGIDVNKLLDDTQTAITDENARRELISSAGDTALDFLLKILPSVPVPPFDGVREGLVYHLSNLSMAGFKVKKEDVCIEIAGMRAVASPSSQPAATRAVKASELLIIDIRNISAILDDAVWSFEQTYMPYLKGSGKANTRLWDGAIRLKFELRRRIAKIDVDPNSGQENVTWEPVLCLNDRSCSIGGVELKIQGESRIAWVANKLTSLLGTKLRDYLVIVIINALTNNSARLIDMLNSNLCNYWEFIMKTAKLKLDELPALEEHHVTKAGVDENENLVELVWRERLPLGLNILTNDKSGMLKVIDLPRGTQARQVAQTKQLDPDLFKGATIISVNGRRYGPDSQVELFAALKDPTRPKAILFKLTSSQNDLGRIDKIIRSKDASSDSSALSDDNHTKKELDVLELVTSITFVDEGDIGLRLTSQDNFSLSVSVFLRDSNGEELPVEKSGKVMIGDLLSHINGTLVLGENGEGKRKAFSLLEQVGSQRPLSLGFVKPFRYSIVIEKNDAEEESVGGPSELVLVELDDANAKTNSKEKKIILKGFALAEGAAETGGVLVGDNLVFINGFPVGAGCRLFSNYGKPPSMDDVMRMLKQYSPLTLNFARAQANKPSSVISYLTSSPLSFDIETATTFSLVAPDYSHLGCRFVPGMNGSDVVVKHVIGVEGIFQRRMRESNQPFVGCKLESVDGEIVPSYVNPQLMVNHLKRLWAANGRVELVFCDDKQKGALEEIILSGDS</sequence>
<feature type="compositionally biased region" description="Acidic residues" evidence="1">
    <location>
        <begin position="42"/>
        <end position="55"/>
    </location>
</feature>
<feature type="region of interest" description="Disordered" evidence="1">
    <location>
        <begin position="42"/>
        <end position="63"/>
    </location>
</feature>
<dbReference type="PANTHER" id="PTHR31138:SF1">
    <property type="entry name" value="PDZ DOMAIN-CONTAINING PROTEIN"/>
    <property type="match status" value="1"/>
</dbReference>
<gene>
    <name evidence="2" type="ORF">ACHAXA_002428</name>
</gene>
<evidence type="ECO:0008006" key="4">
    <source>
        <dbReference type="Google" id="ProtNLM"/>
    </source>
</evidence>
<evidence type="ECO:0000256" key="1">
    <source>
        <dbReference type="SAM" id="MobiDB-lite"/>
    </source>
</evidence>
<protein>
    <recommendedName>
        <fullName evidence="4">PDZ domain-containing protein</fullName>
    </recommendedName>
</protein>
<name>A0ABD3R353_9STRA</name>
<proteinExistence type="predicted"/>
<keyword evidence="3" id="KW-1185">Reference proteome</keyword>
<evidence type="ECO:0000313" key="3">
    <source>
        <dbReference type="Proteomes" id="UP001530377"/>
    </source>
</evidence>
<dbReference type="PANTHER" id="PTHR31138">
    <property type="entry name" value="CHROMOSOME 19, WHOLE GENOME SHOTGUN SEQUENCE"/>
    <property type="match status" value="1"/>
</dbReference>
<dbReference type="AlphaFoldDB" id="A0ABD3R353"/>
<organism evidence="2 3">
    <name type="scientific">Cyclostephanos tholiformis</name>
    <dbReference type="NCBI Taxonomy" id="382380"/>
    <lineage>
        <taxon>Eukaryota</taxon>
        <taxon>Sar</taxon>
        <taxon>Stramenopiles</taxon>
        <taxon>Ochrophyta</taxon>
        <taxon>Bacillariophyta</taxon>
        <taxon>Coscinodiscophyceae</taxon>
        <taxon>Thalassiosirophycidae</taxon>
        <taxon>Stephanodiscales</taxon>
        <taxon>Stephanodiscaceae</taxon>
        <taxon>Cyclostephanos</taxon>
    </lineage>
</organism>
<dbReference type="Proteomes" id="UP001530377">
    <property type="component" value="Unassembled WGS sequence"/>
</dbReference>
<dbReference type="EMBL" id="JALLPB020000760">
    <property type="protein sequence ID" value="KAL3806662.1"/>
    <property type="molecule type" value="Genomic_DNA"/>
</dbReference>
<reference evidence="2 3" key="1">
    <citation type="submission" date="2024-10" db="EMBL/GenBank/DDBJ databases">
        <title>Updated reference genomes for cyclostephanoid diatoms.</title>
        <authorList>
            <person name="Roberts W.R."/>
            <person name="Alverson A.J."/>
        </authorList>
    </citation>
    <scope>NUCLEOTIDE SEQUENCE [LARGE SCALE GENOMIC DNA]</scope>
    <source>
        <strain evidence="2 3">AJA228-03</strain>
    </source>
</reference>
<evidence type="ECO:0000313" key="2">
    <source>
        <dbReference type="EMBL" id="KAL3806662.1"/>
    </source>
</evidence>
<accession>A0ABD3R353</accession>
<dbReference type="Gene3D" id="3.15.10.10">
    <property type="entry name" value="Bactericidal permeability-increasing protein, domain 1"/>
    <property type="match status" value="1"/>
</dbReference>